<protein>
    <submittedName>
        <fullName evidence="3">SPOR domain-containing protein</fullName>
    </submittedName>
</protein>
<dbReference type="InterPro" id="IPR011990">
    <property type="entry name" value="TPR-like_helical_dom_sf"/>
</dbReference>
<sequence>MRKPALVLLLACVLATPAHAALEQAWRAIPARVPAESLAVRLRSMELRPVAGVSPGAAAFALGQLHYARGEYRQAVEAFTRASGRLTGAERGEARYWNGLSALALGEAGPARTAFAEAAPDRRALAQLGIAQAWDLEQRPDKAYDVLRMLLAGDAGEATAPALDKFAQVAERLHRPDEAARVRSRLAREFGGTIEAARTTTTPPAAAGAANAGTDGEVAIQIGAFGEEARARTLAESARRAGFAEATVLRRPTPDGRATLHVVRLGRYPNREEARKAGERVQRALGVGWQVEKP</sequence>
<proteinExistence type="predicted"/>
<evidence type="ECO:0000256" key="1">
    <source>
        <dbReference type="SAM" id="SignalP"/>
    </source>
</evidence>
<gene>
    <name evidence="3" type="ORF">HZA61_07505</name>
</gene>
<organism evidence="3 4">
    <name type="scientific">Eiseniibacteriota bacterium</name>
    <dbReference type="NCBI Taxonomy" id="2212470"/>
    <lineage>
        <taxon>Bacteria</taxon>
        <taxon>Candidatus Eiseniibacteriota</taxon>
    </lineage>
</organism>
<dbReference type="SUPFAM" id="SSF110997">
    <property type="entry name" value="Sporulation related repeat"/>
    <property type="match status" value="1"/>
</dbReference>
<dbReference type="Proteomes" id="UP000696931">
    <property type="component" value="Unassembled WGS sequence"/>
</dbReference>
<feature type="chain" id="PRO_5037918111" evidence="1">
    <location>
        <begin position="21"/>
        <end position="294"/>
    </location>
</feature>
<dbReference type="GO" id="GO:0042834">
    <property type="term" value="F:peptidoglycan binding"/>
    <property type="evidence" value="ECO:0007669"/>
    <property type="project" value="InterPro"/>
</dbReference>
<evidence type="ECO:0000259" key="2">
    <source>
        <dbReference type="PROSITE" id="PS51724"/>
    </source>
</evidence>
<feature type="signal peptide" evidence="1">
    <location>
        <begin position="1"/>
        <end position="20"/>
    </location>
</feature>
<dbReference type="Pfam" id="PF05036">
    <property type="entry name" value="SPOR"/>
    <property type="match status" value="1"/>
</dbReference>
<dbReference type="InterPro" id="IPR007730">
    <property type="entry name" value="SPOR-like_dom"/>
</dbReference>
<dbReference type="InterPro" id="IPR036680">
    <property type="entry name" value="SPOR-like_sf"/>
</dbReference>
<dbReference type="AlphaFoldDB" id="A0A933W1R0"/>
<feature type="domain" description="SPOR" evidence="2">
    <location>
        <begin position="212"/>
        <end position="294"/>
    </location>
</feature>
<dbReference type="Gene3D" id="3.30.70.1070">
    <property type="entry name" value="Sporulation related repeat"/>
    <property type="match status" value="1"/>
</dbReference>
<dbReference type="SUPFAM" id="SSF48452">
    <property type="entry name" value="TPR-like"/>
    <property type="match status" value="1"/>
</dbReference>
<reference evidence="3" key="1">
    <citation type="submission" date="2020-07" db="EMBL/GenBank/DDBJ databases">
        <title>Huge and variable diversity of episymbiotic CPR bacteria and DPANN archaea in groundwater ecosystems.</title>
        <authorList>
            <person name="He C.Y."/>
            <person name="Keren R."/>
            <person name="Whittaker M."/>
            <person name="Farag I.F."/>
            <person name="Doudna J."/>
            <person name="Cate J.H.D."/>
            <person name="Banfield J.F."/>
        </authorList>
    </citation>
    <scope>NUCLEOTIDE SEQUENCE</scope>
    <source>
        <strain evidence="3">NC_groundwater_1813_Pr3_B-0.1um_71_17</strain>
    </source>
</reference>
<dbReference type="Gene3D" id="1.25.40.10">
    <property type="entry name" value="Tetratricopeptide repeat domain"/>
    <property type="match status" value="1"/>
</dbReference>
<keyword evidence="1" id="KW-0732">Signal</keyword>
<name>A0A933W1R0_UNCEI</name>
<comment type="caution">
    <text evidence="3">The sequence shown here is derived from an EMBL/GenBank/DDBJ whole genome shotgun (WGS) entry which is preliminary data.</text>
</comment>
<evidence type="ECO:0000313" key="3">
    <source>
        <dbReference type="EMBL" id="MBI5169315.1"/>
    </source>
</evidence>
<dbReference type="EMBL" id="JACRIW010000048">
    <property type="protein sequence ID" value="MBI5169315.1"/>
    <property type="molecule type" value="Genomic_DNA"/>
</dbReference>
<accession>A0A933W1R0</accession>
<dbReference type="PROSITE" id="PS51724">
    <property type="entry name" value="SPOR"/>
    <property type="match status" value="1"/>
</dbReference>
<evidence type="ECO:0000313" key="4">
    <source>
        <dbReference type="Proteomes" id="UP000696931"/>
    </source>
</evidence>